<evidence type="ECO:0000259" key="2">
    <source>
        <dbReference type="PROSITE" id="PS50033"/>
    </source>
</evidence>
<organism evidence="3">
    <name type="scientific">Amphimedon queenslandica</name>
    <name type="common">Sponge</name>
    <dbReference type="NCBI Taxonomy" id="400682"/>
    <lineage>
        <taxon>Eukaryota</taxon>
        <taxon>Metazoa</taxon>
        <taxon>Porifera</taxon>
        <taxon>Demospongiae</taxon>
        <taxon>Heteroscleromorpha</taxon>
        <taxon>Haplosclerida</taxon>
        <taxon>Niphatidae</taxon>
        <taxon>Amphimedon</taxon>
    </lineage>
</organism>
<dbReference type="Gene3D" id="3.40.30.10">
    <property type="entry name" value="Glutaredoxin"/>
    <property type="match status" value="1"/>
</dbReference>
<evidence type="ECO:0000256" key="1">
    <source>
        <dbReference type="SAM" id="MobiDB-lite"/>
    </source>
</evidence>
<evidence type="ECO:0000313" key="4">
    <source>
        <dbReference type="Proteomes" id="UP000007879"/>
    </source>
</evidence>
<dbReference type="InterPro" id="IPR029071">
    <property type="entry name" value="Ubiquitin-like_domsf"/>
</dbReference>
<dbReference type="OrthoDB" id="270602at2759"/>
<dbReference type="InParanoid" id="A0A1X7V519"/>
<dbReference type="PANTHER" id="PTHR23322">
    <property type="entry name" value="FAS-ASSOCIATED PROTEIN"/>
    <property type="match status" value="1"/>
</dbReference>
<reference evidence="3" key="2">
    <citation type="submission" date="2017-05" db="UniProtKB">
        <authorList>
            <consortium name="EnsemblMetazoa"/>
        </authorList>
    </citation>
    <scope>IDENTIFICATION</scope>
</reference>
<dbReference type="PROSITE" id="PS50330">
    <property type="entry name" value="UIM"/>
    <property type="match status" value="1"/>
</dbReference>
<feature type="domain" description="UBX" evidence="2">
    <location>
        <begin position="425"/>
        <end position="502"/>
    </location>
</feature>
<dbReference type="InterPro" id="IPR036249">
    <property type="entry name" value="Thioredoxin-like_sf"/>
</dbReference>
<dbReference type="InterPro" id="IPR003903">
    <property type="entry name" value="UIM_dom"/>
</dbReference>
<dbReference type="Gene3D" id="3.10.20.90">
    <property type="entry name" value="Phosphatidylinositol 3-kinase Catalytic Subunit, Chain A, domain 1"/>
    <property type="match status" value="1"/>
</dbReference>
<dbReference type="EnsemblMetazoa" id="XM_019995102.1">
    <property type="protein sequence ID" value="XP_019850661.1"/>
    <property type="gene ID" value="LOC100640957"/>
</dbReference>
<dbReference type="CDD" id="cd02958">
    <property type="entry name" value="UAS"/>
    <property type="match status" value="1"/>
</dbReference>
<dbReference type="eggNOG" id="KOG0260">
    <property type="taxonomic scope" value="Eukaryota"/>
</dbReference>
<dbReference type="SMART" id="SM00594">
    <property type="entry name" value="UAS"/>
    <property type="match status" value="1"/>
</dbReference>
<feature type="compositionally biased region" description="Polar residues" evidence="1">
    <location>
        <begin position="339"/>
        <end position="348"/>
    </location>
</feature>
<dbReference type="CDD" id="cd14345">
    <property type="entry name" value="UBA_UBXD7"/>
    <property type="match status" value="1"/>
</dbReference>
<dbReference type="GO" id="GO:0005634">
    <property type="term" value="C:nucleus"/>
    <property type="evidence" value="ECO:0007669"/>
    <property type="project" value="TreeGrafter"/>
</dbReference>
<dbReference type="KEGG" id="aqu:100640957"/>
<evidence type="ECO:0000313" key="3">
    <source>
        <dbReference type="EnsemblMetazoa" id="Aqu2.1.35071_001"/>
    </source>
</evidence>
<dbReference type="Gene3D" id="1.10.8.10">
    <property type="entry name" value="DNA helicase RuvA subunit, C-terminal domain"/>
    <property type="match status" value="1"/>
</dbReference>
<dbReference type="PROSITE" id="PS50033">
    <property type="entry name" value="UBX"/>
    <property type="match status" value="1"/>
</dbReference>
<protein>
    <recommendedName>
        <fullName evidence="2">UBX domain-containing protein</fullName>
    </recommendedName>
</protein>
<dbReference type="SUPFAM" id="SSF46934">
    <property type="entry name" value="UBA-like"/>
    <property type="match status" value="1"/>
</dbReference>
<feature type="region of interest" description="Disordered" evidence="1">
    <location>
        <begin position="289"/>
        <end position="369"/>
    </location>
</feature>
<name>A0A1X7V519_AMPQE</name>
<dbReference type="Pfam" id="PF14555">
    <property type="entry name" value="UBA_4"/>
    <property type="match status" value="1"/>
</dbReference>
<dbReference type="AlphaFoldDB" id="A0A1X7V519"/>
<reference evidence="4" key="1">
    <citation type="journal article" date="2010" name="Nature">
        <title>The Amphimedon queenslandica genome and the evolution of animal complexity.</title>
        <authorList>
            <person name="Srivastava M."/>
            <person name="Simakov O."/>
            <person name="Chapman J."/>
            <person name="Fahey B."/>
            <person name="Gauthier M.E."/>
            <person name="Mitros T."/>
            <person name="Richards G.S."/>
            <person name="Conaco C."/>
            <person name="Dacre M."/>
            <person name="Hellsten U."/>
            <person name="Larroux C."/>
            <person name="Putnam N.H."/>
            <person name="Stanke M."/>
            <person name="Adamska M."/>
            <person name="Darling A."/>
            <person name="Degnan S.M."/>
            <person name="Oakley T.H."/>
            <person name="Plachetzki D.C."/>
            <person name="Zhai Y."/>
            <person name="Adamski M."/>
            <person name="Calcino A."/>
            <person name="Cummins S.F."/>
            <person name="Goodstein D.M."/>
            <person name="Harris C."/>
            <person name="Jackson D.J."/>
            <person name="Leys S.P."/>
            <person name="Shu S."/>
            <person name="Woodcroft B.J."/>
            <person name="Vervoort M."/>
            <person name="Kosik K.S."/>
            <person name="Manning G."/>
            <person name="Degnan B.M."/>
            <person name="Rokhsar D.S."/>
        </authorList>
    </citation>
    <scope>NUCLEOTIDE SEQUENCE [LARGE SCALE GENOMIC DNA]</scope>
</reference>
<dbReference type="PANTHER" id="PTHR23322:SF6">
    <property type="entry name" value="UBX DOMAIN-CONTAINING PROTEIN 7"/>
    <property type="match status" value="1"/>
</dbReference>
<accession>A0A1X7V519</accession>
<feature type="compositionally biased region" description="Basic and acidic residues" evidence="1">
    <location>
        <begin position="43"/>
        <end position="57"/>
    </location>
</feature>
<dbReference type="InterPro" id="IPR009060">
    <property type="entry name" value="UBA-like_sf"/>
</dbReference>
<keyword evidence="4" id="KW-1185">Reference proteome</keyword>
<dbReference type="InterPro" id="IPR001012">
    <property type="entry name" value="UBX_dom"/>
</dbReference>
<gene>
    <name evidence="3" type="primary">100640957</name>
</gene>
<sequence length="508" mass="57044">MADKSVQDFMNLTGASAEIARSLLEACSGNLELAIGMHLDTVTPHDHSNHGLEESDHTPPSSSLSPSTYQETHGVRAPIPQTQGVLIEQEPVPRRTFQRRKLPASVFDPFQDFSQMPSSSSSSSRKHQVLAELFKPPIDLMYQGTFHEARKYGQSQQRWLLVNLQDSREFKCQVLNRDIWRNASIRKLLKEHFIFIQIQRITDDGSKFQQLYGVDTFPTVLIIDPRTGEKMVNLQDLTVSSFLNEVQEFLAFNSLKNNHKSPNAKKSSIYDQSEKEQIEAAIRASMKEQTKDSGLITLDSDSDHLWSPGTDSDQCENETGEGKERSTAGGEGDSLCIVNITNNQQPSTSRHKRKRDESQYDGNMETDLTAGLLPPTKQLCLSNDTATRTSTHLASLPPSSLTVHIHDNHDIDGGEKGPSGEGAAVLVEMCTLLIRCPDGRRTLKSFRLDNPIRDLFTYLNEEGISLSQYEVITTFPRRVVSLLPRDTTFRQAGLYPRHTLYVQLIDDE</sequence>
<dbReference type="SUPFAM" id="SSF54236">
    <property type="entry name" value="Ubiquitin-like"/>
    <property type="match status" value="1"/>
</dbReference>
<feature type="region of interest" description="Disordered" evidence="1">
    <location>
        <begin position="42"/>
        <end position="92"/>
    </location>
</feature>
<dbReference type="CDD" id="cd01773">
    <property type="entry name" value="UBX_UBXN7"/>
    <property type="match status" value="1"/>
</dbReference>
<dbReference type="eggNOG" id="KOG1364">
    <property type="taxonomic scope" value="Eukaryota"/>
</dbReference>
<dbReference type="SUPFAM" id="SSF52833">
    <property type="entry name" value="Thioredoxin-like"/>
    <property type="match status" value="1"/>
</dbReference>
<dbReference type="GO" id="GO:0043161">
    <property type="term" value="P:proteasome-mediated ubiquitin-dependent protein catabolic process"/>
    <property type="evidence" value="ECO:0007669"/>
    <property type="project" value="TreeGrafter"/>
</dbReference>
<dbReference type="InterPro" id="IPR006577">
    <property type="entry name" value="UAS"/>
</dbReference>
<dbReference type="InterPro" id="IPR050730">
    <property type="entry name" value="UBX_domain-protein"/>
</dbReference>
<dbReference type="Pfam" id="PF00789">
    <property type="entry name" value="UBX"/>
    <property type="match status" value="1"/>
</dbReference>
<dbReference type="SMART" id="SM00166">
    <property type="entry name" value="UBX"/>
    <property type="match status" value="1"/>
</dbReference>
<dbReference type="STRING" id="400682.A0A1X7V519"/>
<dbReference type="EnsemblMetazoa" id="Aqu2.1.35071_001">
    <property type="protein sequence ID" value="Aqu2.1.35071_001"/>
    <property type="gene ID" value="Aqu2.1.35071"/>
</dbReference>
<proteinExistence type="predicted"/>
<dbReference type="Pfam" id="PF13899">
    <property type="entry name" value="Thioredoxin_7"/>
    <property type="match status" value="1"/>
</dbReference>
<dbReference type="GO" id="GO:0043130">
    <property type="term" value="F:ubiquitin binding"/>
    <property type="evidence" value="ECO:0007669"/>
    <property type="project" value="TreeGrafter"/>
</dbReference>
<dbReference type="Proteomes" id="UP000007879">
    <property type="component" value="Unassembled WGS sequence"/>
</dbReference>